<dbReference type="EMBL" id="MU006227">
    <property type="protein sequence ID" value="KAF2825768.1"/>
    <property type="molecule type" value="Genomic_DNA"/>
</dbReference>
<evidence type="ECO:0000256" key="10">
    <source>
        <dbReference type="ARBA" id="ARBA00023157"/>
    </source>
</evidence>
<keyword evidence="9" id="KW-0503">Monooxygenase</keyword>
<dbReference type="Gene3D" id="2.70.50.70">
    <property type="match status" value="1"/>
</dbReference>
<keyword evidence="5 16" id="KW-0732">Signal</keyword>
<dbReference type="Proteomes" id="UP000799424">
    <property type="component" value="Unassembled WGS sequence"/>
</dbReference>
<evidence type="ECO:0000256" key="16">
    <source>
        <dbReference type="SAM" id="SignalP"/>
    </source>
</evidence>
<evidence type="ECO:0000256" key="2">
    <source>
        <dbReference type="ARBA" id="ARBA00004613"/>
    </source>
</evidence>
<comment type="similarity">
    <text evidence="13">Belongs to the polysaccharide monooxygenase AA9 family.</text>
</comment>
<dbReference type="EC" id="1.14.99.56" evidence="15"/>
<gene>
    <name evidence="18" type="ORF">CC86DRAFT_293694</name>
</gene>
<dbReference type="GO" id="GO:0004497">
    <property type="term" value="F:monooxygenase activity"/>
    <property type="evidence" value="ECO:0007669"/>
    <property type="project" value="UniProtKB-KW"/>
</dbReference>
<evidence type="ECO:0000256" key="5">
    <source>
        <dbReference type="ARBA" id="ARBA00022729"/>
    </source>
</evidence>
<evidence type="ECO:0000259" key="17">
    <source>
        <dbReference type="Pfam" id="PF03443"/>
    </source>
</evidence>
<keyword evidence="10" id="KW-1015">Disulfide bond</keyword>
<evidence type="ECO:0000256" key="12">
    <source>
        <dbReference type="ARBA" id="ARBA00023326"/>
    </source>
</evidence>
<evidence type="ECO:0000256" key="8">
    <source>
        <dbReference type="ARBA" id="ARBA00023008"/>
    </source>
</evidence>
<keyword evidence="12" id="KW-0624">Polysaccharide degradation</keyword>
<keyword evidence="3" id="KW-0964">Secreted</keyword>
<dbReference type="PANTHER" id="PTHR33353:SF10">
    <property type="entry name" value="ENDO-BETA-1,4-GLUCANASE D"/>
    <property type="match status" value="1"/>
</dbReference>
<evidence type="ECO:0000256" key="15">
    <source>
        <dbReference type="ARBA" id="ARBA00047174"/>
    </source>
</evidence>
<dbReference type="InterPro" id="IPR049892">
    <property type="entry name" value="AA9"/>
</dbReference>
<proteinExistence type="inferred from homology"/>
<evidence type="ECO:0000313" key="18">
    <source>
        <dbReference type="EMBL" id="KAF2825768.1"/>
    </source>
</evidence>
<protein>
    <recommendedName>
        <fullName evidence="15">lytic cellulose monooxygenase (C4-dehydrogenating)</fullName>
        <ecNumber evidence="15">1.14.99.56</ecNumber>
    </recommendedName>
</protein>
<dbReference type="GO" id="GO:0005576">
    <property type="term" value="C:extracellular region"/>
    <property type="evidence" value="ECO:0007669"/>
    <property type="project" value="UniProtKB-SubCell"/>
</dbReference>
<comment type="subcellular location">
    <subcellularLocation>
        <location evidence="2">Secreted</location>
    </subcellularLocation>
</comment>
<dbReference type="GO" id="GO:0046872">
    <property type="term" value="F:metal ion binding"/>
    <property type="evidence" value="ECO:0007669"/>
    <property type="project" value="UniProtKB-KW"/>
</dbReference>
<evidence type="ECO:0000256" key="11">
    <source>
        <dbReference type="ARBA" id="ARBA00023277"/>
    </source>
</evidence>
<evidence type="ECO:0000313" key="19">
    <source>
        <dbReference type="Proteomes" id="UP000799424"/>
    </source>
</evidence>
<evidence type="ECO:0000256" key="14">
    <source>
        <dbReference type="ARBA" id="ARBA00045077"/>
    </source>
</evidence>
<evidence type="ECO:0000256" key="9">
    <source>
        <dbReference type="ARBA" id="ARBA00023033"/>
    </source>
</evidence>
<comment type="catalytic activity">
    <reaction evidence="14">
        <text>[(1-&gt;4)-beta-D-glucosyl]n+m + reduced acceptor + O2 = 4-dehydro-beta-D-glucosyl-[(1-&gt;4)-beta-D-glucosyl]n-1 + [(1-&gt;4)-beta-D-glucosyl]m + acceptor + H2O.</text>
        <dbReference type="EC" id="1.14.99.56"/>
    </reaction>
</comment>
<keyword evidence="11" id="KW-0119">Carbohydrate metabolism</keyword>
<evidence type="ECO:0000256" key="7">
    <source>
        <dbReference type="ARBA" id="ARBA00023002"/>
    </source>
</evidence>
<feature type="signal peptide" evidence="16">
    <location>
        <begin position="1"/>
        <end position="20"/>
    </location>
</feature>
<keyword evidence="8" id="KW-0186">Copper</keyword>
<dbReference type="OrthoDB" id="6038816at2759"/>
<feature type="domain" description="Auxiliary Activity family 9 catalytic" evidence="17">
    <location>
        <begin position="21"/>
        <end position="218"/>
    </location>
</feature>
<accession>A0A6A6ZYJ9</accession>
<comment type="cofactor">
    <cofactor evidence="1">
        <name>Cu(2+)</name>
        <dbReference type="ChEBI" id="CHEBI:29036"/>
    </cofactor>
</comment>
<feature type="chain" id="PRO_5025347813" description="lytic cellulose monooxygenase (C4-dehydrogenating)" evidence="16">
    <location>
        <begin position="21"/>
        <end position="255"/>
    </location>
</feature>
<evidence type="ECO:0000256" key="3">
    <source>
        <dbReference type="ARBA" id="ARBA00022525"/>
    </source>
</evidence>
<reference evidence="18" key="1">
    <citation type="journal article" date="2020" name="Stud. Mycol.">
        <title>101 Dothideomycetes genomes: a test case for predicting lifestyles and emergence of pathogens.</title>
        <authorList>
            <person name="Haridas S."/>
            <person name="Albert R."/>
            <person name="Binder M."/>
            <person name="Bloem J."/>
            <person name="Labutti K."/>
            <person name="Salamov A."/>
            <person name="Andreopoulos B."/>
            <person name="Baker S."/>
            <person name="Barry K."/>
            <person name="Bills G."/>
            <person name="Bluhm B."/>
            <person name="Cannon C."/>
            <person name="Castanera R."/>
            <person name="Culley D."/>
            <person name="Daum C."/>
            <person name="Ezra D."/>
            <person name="Gonzalez J."/>
            <person name="Henrissat B."/>
            <person name="Kuo A."/>
            <person name="Liang C."/>
            <person name="Lipzen A."/>
            <person name="Lutzoni F."/>
            <person name="Magnuson J."/>
            <person name="Mondo S."/>
            <person name="Nolan M."/>
            <person name="Ohm R."/>
            <person name="Pangilinan J."/>
            <person name="Park H.-J."/>
            <person name="Ramirez L."/>
            <person name="Alfaro M."/>
            <person name="Sun H."/>
            <person name="Tritt A."/>
            <person name="Yoshinaga Y."/>
            <person name="Zwiers L.-H."/>
            <person name="Turgeon B."/>
            <person name="Goodwin S."/>
            <person name="Spatafora J."/>
            <person name="Crous P."/>
            <person name="Grigoriev I."/>
        </authorList>
    </citation>
    <scope>NUCLEOTIDE SEQUENCE</scope>
    <source>
        <strain evidence="18">CBS 113818</strain>
    </source>
</reference>
<evidence type="ECO:0000256" key="4">
    <source>
        <dbReference type="ARBA" id="ARBA00022723"/>
    </source>
</evidence>
<evidence type="ECO:0000256" key="6">
    <source>
        <dbReference type="ARBA" id="ARBA00023001"/>
    </source>
</evidence>
<dbReference type="CDD" id="cd21175">
    <property type="entry name" value="LPMO_AA9"/>
    <property type="match status" value="1"/>
</dbReference>
<evidence type="ECO:0000256" key="13">
    <source>
        <dbReference type="ARBA" id="ARBA00044502"/>
    </source>
</evidence>
<keyword evidence="4" id="KW-0479">Metal-binding</keyword>
<keyword evidence="7" id="KW-0560">Oxidoreductase</keyword>
<dbReference type="PANTHER" id="PTHR33353">
    <property type="entry name" value="PUTATIVE (AFU_ORTHOLOGUE AFUA_1G12560)-RELATED"/>
    <property type="match status" value="1"/>
</dbReference>
<name>A0A6A6ZYJ9_9PLEO</name>
<keyword evidence="19" id="KW-1185">Reference proteome</keyword>
<evidence type="ECO:0000256" key="1">
    <source>
        <dbReference type="ARBA" id="ARBA00001973"/>
    </source>
</evidence>
<dbReference type="Pfam" id="PF03443">
    <property type="entry name" value="AA9"/>
    <property type="match status" value="1"/>
</dbReference>
<dbReference type="AlphaFoldDB" id="A0A6A6ZYJ9"/>
<sequence>MKLTLPAFALLALHTSIALAHWNYDRIIVNGQVIGEPYQYVRKTNNSNSPLQNVNSTDMRCNSGASSGVTLNTQTYTVAAGDMLGFAVKDTFGHPGPQQVYISKAPHSAASYDGSGAWTKIYSLTYSLNSSEGSSDGLLKWATHRARTFNFKLPAELPAGEYLLRAEGLALHAAHKPDNSQFYIACAQINVTSSGAGVPGPTIRFPGGYQWNSTGVLIPQFWSRIANYTAPGPRIWPEGTEEAHVLDGTRKTGAD</sequence>
<keyword evidence="6" id="KW-0136">Cellulose degradation</keyword>
<dbReference type="InterPro" id="IPR005103">
    <property type="entry name" value="AA9_LPMO"/>
</dbReference>
<organism evidence="18 19">
    <name type="scientific">Ophiobolus disseminans</name>
    <dbReference type="NCBI Taxonomy" id="1469910"/>
    <lineage>
        <taxon>Eukaryota</taxon>
        <taxon>Fungi</taxon>
        <taxon>Dikarya</taxon>
        <taxon>Ascomycota</taxon>
        <taxon>Pezizomycotina</taxon>
        <taxon>Dothideomycetes</taxon>
        <taxon>Pleosporomycetidae</taxon>
        <taxon>Pleosporales</taxon>
        <taxon>Pleosporineae</taxon>
        <taxon>Phaeosphaeriaceae</taxon>
        <taxon>Ophiobolus</taxon>
    </lineage>
</organism>
<dbReference type="GO" id="GO:0030245">
    <property type="term" value="P:cellulose catabolic process"/>
    <property type="evidence" value="ECO:0007669"/>
    <property type="project" value="UniProtKB-KW"/>
</dbReference>